<evidence type="ECO:0000256" key="3">
    <source>
        <dbReference type="ARBA" id="ARBA00007401"/>
    </source>
</evidence>
<dbReference type="RefSeq" id="WP_415863042.1">
    <property type="nucleotide sequence ID" value="NZ_CP134536.1"/>
</dbReference>
<dbReference type="SUPFAM" id="SSF51445">
    <property type="entry name" value="(Trans)glycosidases"/>
    <property type="match status" value="1"/>
</dbReference>
<gene>
    <name evidence="15" type="ORF">RHP49_02155</name>
</gene>
<dbReference type="PRINTS" id="PR00132">
    <property type="entry name" value="GLHYDRLASE2"/>
</dbReference>
<evidence type="ECO:0000256" key="8">
    <source>
        <dbReference type="ARBA" id="ARBA00023295"/>
    </source>
</evidence>
<proteinExistence type="inferred from homology"/>
<organism evidence="15 16">
    <name type="scientific">Thalassobellus suaedae</name>
    <dbReference type="NCBI Taxonomy" id="3074124"/>
    <lineage>
        <taxon>Bacteria</taxon>
        <taxon>Pseudomonadati</taxon>
        <taxon>Bacteroidota</taxon>
        <taxon>Flavobacteriia</taxon>
        <taxon>Flavobacteriales</taxon>
        <taxon>Flavobacteriaceae</taxon>
        <taxon>Thalassobellus</taxon>
    </lineage>
</organism>
<accession>A0ABY9Y5J9</accession>
<dbReference type="Gene3D" id="2.70.98.10">
    <property type="match status" value="1"/>
</dbReference>
<dbReference type="GO" id="GO:0016787">
    <property type="term" value="F:hydrolase activity"/>
    <property type="evidence" value="ECO:0007669"/>
    <property type="project" value="UniProtKB-KW"/>
</dbReference>
<keyword evidence="10" id="KW-0732">Signal</keyword>
<dbReference type="SUPFAM" id="SSF49785">
    <property type="entry name" value="Galactose-binding domain-like"/>
    <property type="match status" value="1"/>
</dbReference>
<feature type="domain" description="Glycosyl hydrolases family 2 sugar binding" evidence="13">
    <location>
        <begin position="50"/>
        <end position="183"/>
    </location>
</feature>
<comment type="cofactor">
    <cofactor evidence="2">
        <name>Ca(2+)</name>
        <dbReference type="ChEBI" id="CHEBI:29108"/>
    </cofactor>
</comment>
<dbReference type="PANTHER" id="PTHR46323:SF2">
    <property type="entry name" value="BETA-GALACTOSIDASE"/>
    <property type="match status" value="1"/>
</dbReference>
<dbReference type="Pfam" id="PF02929">
    <property type="entry name" value="Bgal_small_N"/>
    <property type="match status" value="1"/>
</dbReference>
<dbReference type="InterPro" id="IPR006102">
    <property type="entry name" value="Ig-like_GH2"/>
</dbReference>
<feature type="chain" id="PRO_5046212653" description="beta-galactosidase" evidence="10">
    <location>
        <begin position="18"/>
        <end position="917"/>
    </location>
</feature>
<dbReference type="Gene3D" id="2.60.40.10">
    <property type="entry name" value="Immunoglobulins"/>
    <property type="match status" value="1"/>
</dbReference>
<dbReference type="InterPro" id="IPR004199">
    <property type="entry name" value="B-gal_small/dom_5"/>
</dbReference>
<keyword evidence="8" id="KW-0326">Glycosidase</keyword>
<evidence type="ECO:0000313" key="16">
    <source>
        <dbReference type="Proteomes" id="UP001303407"/>
    </source>
</evidence>
<dbReference type="InterPro" id="IPR036156">
    <property type="entry name" value="Beta-gal/glucu_dom_sf"/>
</dbReference>
<keyword evidence="16" id="KW-1185">Reference proteome</keyword>
<comment type="subunit">
    <text evidence="4">Monomer.</text>
</comment>
<evidence type="ECO:0000256" key="6">
    <source>
        <dbReference type="ARBA" id="ARBA00022801"/>
    </source>
</evidence>
<evidence type="ECO:0000313" key="15">
    <source>
        <dbReference type="EMBL" id="WNH13064.1"/>
    </source>
</evidence>
<dbReference type="InterPro" id="IPR011013">
    <property type="entry name" value="Gal_mutarotase_sf_dom"/>
</dbReference>
<feature type="domain" description="Glycoside hydrolase family 2 immunoglobulin-like beta-sandwich" evidence="11">
    <location>
        <begin position="196"/>
        <end position="283"/>
    </location>
</feature>
<dbReference type="InterPro" id="IPR014718">
    <property type="entry name" value="GH-type_carb-bd"/>
</dbReference>
<evidence type="ECO:0000259" key="13">
    <source>
        <dbReference type="Pfam" id="PF02837"/>
    </source>
</evidence>
<dbReference type="Proteomes" id="UP001303407">
    <property type="component" value="Chromosome"/>
</dbReference>
<evidence type="ECO:0000256" key="9">
    <source>
        <dbReference type="ARBA" id="ARBA00032230"/>
    </source>
</evidence>
<feature type="signal peptide" evidence="10">
    <location>
        <begin position="1"/>
        <end position="17"/>
    </location>
</feature>
<dbReference type="SUPFAM" id="SSF49303">
    <property type="entry name" value="beta-Galactosidase/glucuronidase domain"/>
    <property type="match status" value="1"/>
</dbReference>
<dbReference type="InterPro" id="IPR023232">
    <property type="entry name" value="Glyco_hydro_2_AS"/>
</dbReference>
<reference evidence="15 16" key="1">
    <citation type="submission" date="2023-09" db="EMBL/GenBank/DDBJ databases">
        <title>Thalassobella suaedae gen. nov., sp. nov., a marine bacterium of the family Flavobacteriaceae isolated from a halophyte Suaeda japonica.</title>
        <authorList>
            <person name="Lee S.Y."/>
            <person name="Hwang C.Y."/>
        </authorList>
    </citation>
    <scope>NUCLEOTIDE SEQUENCE [LARGE SCALE GENOMIC DNA]</scope>
    <source>
        <strain evidence="15 16">HL-DH10</strain>
    </source>
</reference>
<dbReference type="EC" id="3.2.1.23" evidence="5"/>
<dbReference type="Gene3D" id="2.60.120.260">
    <property type="entry name" value="Galactose-binding domain-like"/>
    <property type="match status" value="1"/>
</dbReference>
<feature type="domain" description="Beta galactosidase small chain/" evidence="14">
    <location>
        <begin position="732"/>
        <end position="838"/>
    </location>
</feature>
<evidence type="ECO:0000259" key="11">
    <source>
        <dbReference type="Pfam" id="PF00703"/>
    </source>
</evidence>
<evidence type="ECO:0000256" key="4">
    <source>
        <dbReference type="ARBA" id="ARBA00011245"/>
    </source>
</evidence>
<evidence type="ECO:0000259" key="12">
    <source>
        <dbReference type="Pfam" id="PF02836"/>
    </source>
</evidence>
<dbReference type="InterPro" id="IPR013783">
    <property type="entry name" value="Ig-like_fold"/>
</dbReference>
<evidence type="ECO:0000256" key="2">
    <source>
        <dbReference type="ARBA" id="ARBA00001913"/>
    </source>
</evidence>
<dbReference type="InterPro" id="IPR006103">
    <property type="entry name" value="Glyco_hydro_2_cat"/>
</dbReference>
<dbReference type="PANTHER" id="PTHR46323">
    <property type="entry name" value="BETA-GALACTOSIDASE"/>
    <property type="match status" value="1"/>
</dbReference>
<protein>
    <recommendedName>
        <fullName evidence="5">beta-galactosidase</fullName>
        <ecNumber evidence="5">3.2.1.23</ecNumber>
    </recommendedName>
    <alternativeName>
        <fullName evidence="9">Lactase</fullName>
    </alternativeName>
</protein>
<dbReference type="EMBL" id="CP134536">
    <property type="protein sequence ID" value="WNH13064.1"/>
    <property type="molecule type" value="Genomic_DNA"/>
</dbReference>
<dbReference type="Gene3D" id="3.20.20.80">
    <property type="entry name" value="Glycosidases"/>
    <property type="match status" value="1"/>
</dbReference>
<dbReference type="Pfam" id="PF02836">
    <property type="entry name" value="Glyco_hydro_2_C"/>
    <property type="match status" value="1"/>
</dbReference>
<evidence type="ECO:0000256" key="1">
    <source>
        <dbReference type="ARBA" id="ARBA00001412"/>
    </source>
</evidence>
<sequence>MKLIKLFILLFSTVVFSQKTETQYLSGTDATNTVEWDFFCSDGMNSGKWSTIAVPSCWEQQGFGNYNYGTNPFEERKNETGLYRYNFKVPKNWKNKEITIVFEGVMTDAEVKINGKLAGPIHQGAFYQFKYDITKLIKTDTENKLEVFVKKHSDNRSVSLAERKADFWVFGGVFRSVFLEAKPQININRVAIDAKANGSFQADVYIKNPKKVSSLQIEIQSLTGESEAVFHQDIISEITRVSVELKNPKTWNPETPNLYHALFSILDKNGKVVHQYKERFGFRTIEVRESDGIYVNNVKIKMQGVNRHTFHPKYGRTSSKELSIEAVNLMKEMNMNAVRMSHYSPDKHFLNACDSIGLIVLDELTAWQKPSYDDVVGRKLLEELIADDVNHPSIILWSNGNEGGENNNLNDDFTQLDIQKRKVIHPWQDYDLTNTIHYINYNYLANDGFSKRKVFFPTEFLHGLYDGGHGAGLDDYWFRMWNDPLCAGGFLWVFADEAVERTDRNNELDTDGNHAPDGIVGPYNEKEGSYFTIKDIWAPIQFEKRYITPEFNGILNIENRYFYTNLNQCSIIAEWVNFSKPDEQANETIGKTEKISINLAPTNKGQLQVELPKNWQQFDALRIVATNQYGKNINTWNWPVKNAVTKTDELIPQSSAPKPRLEETASELNVTLENLNITFNKQNGTIIKLLKKGVLIPLSNGPVFVSKNKKVKASKHYFENNKLIIEVTFENNDYFKWKIDNNGMVGLDITYEPSNNCLFAGVTFDFPEKYITGMKWLGNGPYRVYKNRMKGVNFGLWEKAYNNSITGESGYLYPEFKGYHSNIYWAEIQGKETPGFKVYVQSNDIFLRMLTPENATDPGETKMEYPSGDISFLNGINAMGTKFKDASASGPQSIPYYFNSTKIHGGKLQMNLVFDFN</sequence>
<dbReference type="InterPro" id="IPR050347">
    <property type="entry name" value="Bact_Beta-galactosidase"/>
</dbReference>
<dbReference type="InterPro" id="IPR006101">
    <property type="entry name" value="Glyco_hydro_2"/>
</dbReference>
<comment type="similarity">
    <text evidence="3">Belongs to the glycosyl hydrolase 2 family.</text>
</comment>
<feature type="domain" description="Glycoside hydrolase family 2 catalytic" evidence="12">
    <location>
        <begin position="286"/>
        <end position="440"/>
    </location>
</feature>
<comment type="catalytic activity">
    <reaction evidence="1">
        <text>Hydrolysis of terminal non-reducing beta-D-galactose residues in beta-D-galactosides.</text>
        <dbReference type="EC" id="3.2.1.23"/>
    </reaction>
</comment>
<keyword evidence="7" id="KW-0106">Calcium</keyword>
<dbReference type="SUPFAM" id="SSF74650">
    <property type="entry name" value="Galactose mutarotase-like"/>
    <property type="match status" value="1"/>
</dbReference>
<dbReference type="Pfam" id="PF00703">
    <property type="entry name" value="Glyco_hydro_2"/>
    <property type="match status" value="1"/>
</dbReference>
<evidence type="ECO:0000256" key="5">
    <source>
        <dbReference type="ARBA" id="ARBA00012756"/>
    </source>
</evidence>
<keyword evidence="6 15" id="KW-0378">Hydrolase</keyword>
<evidence type="ECO:0000259" key="14">
    <source>
        <dbReference type="Pfam" id="PF02929"/>
    </source>
</evidence>
<name>A0ABY9Y5J9_9FLAO</name>
<dbReference type="Pfam" id="PF02837">
    <property type="entry name" value="Glyco_hydro_2_N"/>
    <property type="match status" value="1"/>
</dbReference>
<evidence type="ECO:0000256" key="10">
    <source>
        <dbReference type="SAM" id="SignalP"/>
    </source>
</evidence>
<evidence type="ECO:0000256" key="7">
    <source>
        <dbReference type="ARBA" id="ARBA00022837"/>
    </source>
</evidence>
<dbReference type="PROSITE" id="PS00608">
    <property type="entry name" value="GLYCOSYL_HYDROL_F2_2"/>
    <property type="match status" value="1"/>
</dbReference>
<dbReference type="InterPro" id="IPR008979">
    <property type="entry name" value="Galactose-bd-like_sf"/>
</dbReference>
<dbReference type="InterPro" id="IPR017853">
    <property type="entry name" value="GH"/>
</dbReference>
<dbReference type="InterPro" id="IPR006104">
    <property type="entry name" value="Glyco_hydro_2_N"/>
</dbReference>